<evidence type="ECO:0000256" key="4">
    <source>
        <dbReference type="PROSITE-ProRule" id="PRU00335"/>
    </source>
</evidence>
<name>A0A1N6KMB6_9BURK</name>
<dbReference type="InterPro" id="IPR036271">
    <property type="entry name" value="Tet_transcr_reg_TetR-rel_C_sf"/>
</dbReference>
<protein>
    <submittedName>
        <fullName evidence="7">Transcriptional regulator, TetR family</fullName>
    </submittedName>
</protein>
<proteinExistence type="predicted"/>
<evidence type="ECO:0000256" key="1">
    <source>
        <dbReference type="ARBA" id="ARBA00023015"/>
    </source>
</evidence>
<feature type="region of interest" description="Disordered" evidence="5">
    <location>
        <begin position="169"/>
        <end position="193"/>
    </location>
</feature>
<accession>A0A1N6KMB6</accession>
<organism evidence="7 8">
    <name type="scientific">Paraburkholderia phenazinium</name>
    <dbReference type="NCBI Taxonomy" id="60549"/>
    <lineage>
        <taxon>Bacteria</taxon>
        <taxon>Pseudomonadati</taxon>
        <taxon>Pseudomonadota</taxon>
        <taxon>Betaproteobacteria</taxon>
        <taxon>Burkholderiales</taxon>
        <taxon>Burkholderiaceae</taxon>
        <taxon>Paraburkholderia</taxon>
    </lineage>
</organism>
<dbReference type="PANTHER" id="PTHR47506">
    <property type="entry name" value="TRANSCRIPTIONAL REGULATORY PROTEIN"/>
    <property type="match status" value="1"/>
</dbReference>
<dbReference type="Gene3D" id="1.10.357.10">
    <property type="entry name" value="Tetracycline Repressor, domain 2"/>
    <property type="match status" value="1"/>
</dbReference>
<sequence length="310" mass="33251">MTDFDVPPNNWMNFYEHRLVNGVQFNLTFQFVNRKMRGMGINERKTREKQALRDRILEAARRIVIREGFAALSMRKIADAIEYSPATLYLYFASRDEIARALCAQGYAQLLAGFEPLAQIADPAERLKALARAYVAFGVAHPQTYRLIFMEDPTYLGAALGGASEAEKASAGAANERANKPAGNPADPQAAPQADAQLINPAASDDSSDAAMRLMVGALDELKAAGRLPASADGAVWAEALWATMHGIVALNLTCPVFPTSPLDTVIDAALDAWFGVREQPAAAAAAAPPAAARSTRARRPAAKPKAVDA</sequence>
<dbReference type="GO" id="GO:0003677">
    <property type="term" value="F:DNA binding"/>
    <property type="evidence" value="ECO:0007669"/>
    <property type="project" value="UniProtKB-UniRule"/>
</dbReference>
<dbReference type="PANTHER" id="PTHR47506:SF7">
    <property type="entry name" value="TRANSCRIPTIONAL REGULATORY PROTEIN"/>
    <property type="match status" value="1"/>
</dbReference>
<dbReference type="InterPro" id="IPR001647">
    <property type="entry name" value="HTH_TetR"/>
</dbReference>
<dbReference type="AlphaFoldDB" id="A0A1N6KMB6"/>
<evidence type="ECO:0000313" key="8">
    <source>
        <dbReference type="Proteomes" id="UP000185151"/>
    </source>
</evidence>
<keyword evidence="8" id="KW-1185">Reference proteome</keyword>
<dbReference type="SUPFAM" id="SSF48498">
    <property type="entry name" value="Tetracyclin repressor-like, C-terminal domain"/>
    <property type="match status" value="1"/>
</dbReference>
<gene>
    <name evidence="7" type="ORF">SAMN05444165_3932</name>
</gene>
<dbReference type="Proteomes" id="UP000185151">
    <property type="component" value="Unassembled WGS sequence"/>
</dbReference>
<evidence type="ECO:0000259" key="6">
    <source>
        <dbReference type="PROSITE" id="PS50977"/>
    </source>
</evidence>
<dbReference type="PROSITE" id="PS50977">
    <property type="entry name" value="HTH_TETR_2"/>
    <property type="match status" value="1"/>
</dbReference>
<keyword evidence="2 4" id="KW-0238">DNA-binding</keyword>
<evidence type="ECO:0000256" key="5">
    <source>
        <dbReference type="SAM" id="MobiDB-lite"/>
    </source>
</evidence>
<keyword evidence="3" id="KW-0804">Transcription</keyword>
<evidence type="ECO:0000313" key="7">
    <source>
        <dbReference type="EMBL" id="SIO57705.1"/>
    </source>
</evidence>
<keyword evidence="1" id="KW-0805">Transcription regulation</keyword>
<dbReference type="PRINTS" id="PR00455">
    <property type="entry name" value="HTHTETR"/>
</dbReference>
<feature type="domain" description="HTH tetR-type" evidence="6">
    <location>
        <begin position="50"/>
        <end position="110"/>
    </location>
</feature>
<dbReference type="Pfam" id="PF00440">
    <property type="entry name" value="TetR_N"/>
    <property type="match status" value="1"/>
</dbReference>
<feature type="DNA-binding region" description="H-T-H motif" evidence="4">
    <location>
        <begin position="73"/>
        <end position="92"/>
    </location>
</feature>
<dbReference type="SUPFAM" id="SSF46689">
    <property type="entry name" value="Homeodomain-like"/>
    <property type="match status" value="1"/>
</dbReference>
<dbReference type="InterPro" id="IPR009057">
    <property type="entry name" value="Homeodomain-like_sf"/>
</dbReference>
<dbReference type="EMBL" id="FSRU01000002">
    <property type="protein sequence ID" value="SIO57705.1"/>
    <property type="molecule type" value="Genomic_DNA"/>
</dbReference>
<reference evidence="7 8" key="1">
    <citation type="submission" date="2016-11" db="EMBL/GenBank/DDBJ databases">
        <authorList>
            <person name="Jaros S."/>
            <person name="Januszkiewicz K."/>
            <person name="Wedrychowicz H."/>
        </authorList>
    </citation>
    <scope>NUCLEOTIDE SEQUENCE [LARGE SCALE GENOMIC DNA]</scope>
    <source>
        <strain evidence="7 8">GAS95</strain>
    </source>
</reference>
<evidence type="ECO:0000256" key="3">
    <source>
        <dbReference type="ARBA" id="ARBA00023163"/>
    </source>
</evidence>
<feature type="region of interest" description="Disordered" evidence="5">
    <location>
        <begin position="285"/>
        <end position="310"/>
    </location>
</feature>
<feature type="compositionally biased region" description="Low complexity" evidence="5">
    <location>
        <begin position="285"/>
        <end position="295"/>
    </location>
</feature>
<evidence type="ECO:0000256" key="2">
    <source>
        <dbReference type="ARBA" id="ARBA00023125"/>
    </source>
</evidence>